<dbReference type="InterPro" id="IPR036390">
    <property type="entry name" value="WH_DNA-bd_sf"/>
</dbReference>
<reference evidence="1 2" key="1">
    <citation type="submission" date="2023-08" db="EMBL/GenBank/DDBJ databases">
        <title>Implementing the SeqCode for naming new Mesorhizobium species isolated from Vachellia karroo root nodules.</title>
        <authorList>
            <person name="Van Lill M."/>
        </authorList>
    </citation>
    <scope>NUCLEOTIDE SEQUENCE [LARGE SCALE GENOMIC DNA]</scope>
    <source>
        <strain evidence="1 2">VK4B</strain>
    </source>
</reference>
<comment type="caution">
    <text evidence="1">The sequence shown here is derived from an EMBL/GenBank/DDBJ whole genome shotgun (WGS) entry which is preliminary data.</text>
</comment>
<organism evidence="1 2">
    <name type="scientific">Mesorhizobium abyssinicae</name>
    <dbReference type="NCBI Taxonomy" id="1209958"/>
    <lineage>
        <taxon>Bacteria</taxon>
        <taxon>Pseudomonadati</taxon>
        <taxon>Pseudomonadota</taxon>
        <taxon>Alphaproteobacteria</taxon>
        <taxon>Hyphomicrobiales</taxon>
        <taxon>Phyllobacteriaceae</taxon>
        <taxon>Mesorhizobium</taxon>
    </lineage>
</organism>
<accession>A0ABU5AH95</accession>
<dbReference type="PANTHER" id="PTHR33221">
    <property type="entry name" value="WINGED HELIX-TURN-HELIX TRANSCRIPTIONAL REGULATOR, RRF2 FAMILY"/>
    <property type="match status" value="1"/>
</dbReference>
<dbReference type="EMBL" id="JAVIIP010000002">
    <property type="protein sequence ID" value="MDX8536644.1"/>
    <property type="molecule type" value="Genomic_DNA"/>
</dbReference>
<evidence type="ECO:0000313" key="2">
    <source>
        <dbReference type="Proteomes" id="UP001276564"/>
    </source>
</evidence>
<sequence length="146" mass="15381">MNTRFAVAVHILTFLESQAGAPATSELIASSVNTNPTLIRRLLSQLAKAGLTTSQMGSGGGALLARPASSITLLDVWRAMDAAQEVFAMHEAPNPMCPVGRNIKRTLGLRIARVRSAIDAELAKTTIAAMASDVSLNAEERLTALP</sequence>
<name>A0ABU5AH95_9HYPH</name>
<keyword evidence="2" id="KW-1185">Reference proteome</keyword>
<proteinExistence type="predicted"/>
<evidence type="ECO:0000313" key="1">
    <source>
        <dbReference type="EMBL" id="MDX8536644.1"/>
    </source>
</evidence>
<dbReference type="RefSeq" id="WP_127286875.1">
    <property type="nucleotide sequence ID" value="NZ_JARAKC010000003.1"/>
</dbReference>
<dbReference type="PROSITE" id="PS51197">
    <property type="entry name" value="HTH_RRF2_2"/>
    <property type="match status" value="1"/>
</dbReference>
<dbReference type="InterPro" id="IPR000944">
    <property type="entry name" value="Tscrpt_reg_Rrf2"/>
</dbReference>
<dbReference type="Pfam" id="PF02082">
    <property type="entry name" value="Rrf2"/>
    <property type="match status" value="1"/>
</dbReference>
<dbReference type="Gene3D" id="1.10.10.10">
    <property type="entry name" value="Winged helix-like DNA-binding domain superfamily/Winged helix DNA-binding domain"/>
    <property type="match status" value="1"/>
</dbReference>
<protein>
    <submittedName>
        <fullName evidence="1">Rrf2 family transcriptional regulator</fullName>
    </submittedName>
</protein>
<gene>
    <name evidence="1" type="ORF">RFM23_03300</name>
</gene>
<dbReference type="SUPFAM" id="SSF46785">
    <property type="entry name" value="Winged helix' DNA-binding domain"/>
    <property type="match status" value="1"/>
</dbReference>
<dbReference type="Proteomes" id="UP001276564">
    <property type="component" value="Unassembled WGS sequence"/>
</dbReference>
<dbReference type="PANTHER" id="PTHR33221:SF15">
    <property type="entry name" value="HTH-TYPE TRANSCRIPTIONAL REGULATOR YWGB-RELATED"/>
    <property type="match status" value="1"/>
</dbReference>
<dbReference type="InterPro" id="IPR036388">
    <property type="entry name" value="WH-like_DNA-bd_sf"/>
</dbReference>